<organism evidence="4 5">
    <name type="scientific">Fusarium equiseti</name>
    <name type="common">Fusarium scirpi</name>
    <dbReference type="NCBI Taxonomy" id="61235"/>
    <lineage>
        <taxon>Eukaryota</taxon>
        <taxon>Fungi</taxon>
        <taxon>Dikarya</taxon>
        <taxon>Ascomycota</taxon>
        <taxon>Pezizomycotina</taxon>
        <taxon>Sordariomycetes</taxon>
        <taxon>Hypocreomycetidae</taxon>
        <taxon>Hypocreales</taxon>
        <taxon>Nectriaceae</taxon>
        <taxon>Fusarium</taxon>
        <taxon>Fusarium incarnatum-equiseti species complex</taxon>
    </lineage>
</organism>
<keyword evidence="5" id="KW-1185">Reference proteome</keyword>
<evidence type="ECO:0000313" key="5">
    <source>
        <dbReference type="Proteomes" id="UP001152024"/>
    </source>
</evidence>
<dbReference type="SUPFAM" id="SSF57756">
    <property type="entry name" value="Retrovirus zinc finger-like domains"/>
    <property type="match status" value="1"/>
</dbReference>
<accession>A0ABQ8R882</accession>
<feature type="domain" description="CCHC-type" evidence="3">
    <location>
        <begin position="29"/>
        <end position="42"/>
    </location>
</feature>
<sequence>MSLAGKIVNLKDGPYKLIASLRQARPMLCYNCGKPGHKAYQCTYKRCCPKCTEDHETGECTLTDPETFICPNCHTTGHGAFYPFCPYEASLEEHDRARRCRLQGPYWATINAAPKDHTRSTNSTSNAGPSSSVPPSSQDPPKRGRGRPSNAEKAERAEKRKRELENEGMDSNIFQQPSQEPSASKRAKHYDLKNMIRAMNQRSMANSKAAGESSSGAAASSSQGQRPSQETLGGSASSGGVSHGSSSAKNDGAKKNNQKNKAKANNKSIEKGKGKATENLPIRNPAQAVAKSHDDIGEAEGAIDNSTLHPSPGAVRNGKRVERRH</sequence>
<evidence type="ECO:0000259" key="3">
    <source>
        <dbReference type="PROSITE" id="PS50158"/>
    </source>
</evidence>
<name>A0ABQ8R882_FUSEQ</name>
<keyword evidence="1" id="KW-0479">Metal-binding</keyword>
<dbReference type="EMBL" id="JAOQBH010000011">
    <property type="protein sequence ID" value="KAJ4129155.1"/>
    <property type="molecule type" value="Genomic_DNA"/>
</dbReference>
<protein>
    <recommendedName>
        <fullName evidence="3">CCHC-type domain-containing protein</fullName>
    </recommendedName>
</protein>
<feature type="region of interest" description="Disordered" evidence="2">
    <location>
        <begin position="203"/>
        <end position="325"/>
    </location>
</feature>
<comment type="caution">
    <text evidence="4">The sequence shown here is derived from an EMBL/GenBank/DDBJ whole genome shotgun (WGS) entry which is preliminary data.</text>
</comment>
<feature type="compositionally biased region" description="Polar residues" evidence="2">
    <location>
        <begin position="172"/>
        <end position="182"/>
    </location>
</feature>
<evidence type="ECO:0000313" key="4">
    <source>
        <dbReference type="EMBL" id="KAJ4129155.1"/>
    </source>
</evidence>
<feature type="compositionally biased region" description="Basic and acidic residues" evidence="2">
    <location>
        <begin position="150"/>
        <end position="165"/>
    </location>
</feature>
<keyword evidence="1" id="KW-0862">Zinc</keyword>
<gene>
    <name evidence="4" type="ORF">NW768_007689</name>
</gene>
<feature type="compositionally biased region" description="Low complexity" evidence="2">
    <location>
        <begin position="205"/>
        <end position="250"/>
    </location>
</feature>
<reference evidence="4" key="1">
    <citation type="submission" date="2022-09" db="EMBL/GenBank/DDBJ databases">
        <title>Fusarium specimens isolated from Avocado Roots.</title>
        <authorList>
            <person name="Stajich J."/>
            <person name="Roper C."/>
            <person name="Heimlech-Rivalta G."/>
        </authorList>
    </citation>
    <scope>NUCLEOTIDE SEQUENCE</scope>
    <source>
        <strain evidence="4">CF00095</strain>
    </source>
</reference>
<dbReference type="InterPro" id="IPR001878">
    <property type="entry name" value="Znf_CCHC"/>
</dbReference>
<feature type="region of interest" description="Disordered" evidence="2">
    <location>
        <begin position="111"/>
        <end position="186"/>
    </location>
</feature>
<dbReference type="SMART" id="SM00343">
    <property type="entry name" value="ZnF_C2HC"/>
    <property type="match status" value="1"/>
</dbReference>
<dbReference type="Proteomes" id="UP001152024">
    <property type="component" value="Unassembled WGS sequence"/>
</dbReference>
<dbReference type="PROSITE" id="PS50158">
    <property type="entry name" value="ZF_CCHC"/>
    <property type="match status" value="1"/>
</dbReference>
<evidence type="ECO:0000256" key="2">
    <source>
        <dbReference type="SAM" id="MobiDB-lite"/>
    </source>
</evidence>
<dbReference type="Pfam" id="PF00098">
    <property type="entry name" value="zf-CCHC"/>
    <property type="match status" value="1"/>
</dbReference>
<dbReference type="InterPro" id="IPR036875">
    <property type="entry name" value="Znf_CCHC_sf"/>
</dbReference>
<evidence type="ECO:0000256" key="1">
    <source>
        <dbReference type="PROSITE-ProRule" id="PRU00047"/>
    </source>
</evidence>
<proteinExistence type="predicted"/>
<keyword evidence="1" id="KW-0863">Zinc-finger</keyword>